<gene>
    <name evidence="2" type="ORF">NDU88_012283</name>
</gene>
<evidence type="ECO:0000256" key="1">
    <source>
        <dbReference type="SAM" id="MobiDB-lite"/>
    </source>
</evidence>
<sequence length="167" mass="18255">MRLWTPPTGAVRASEESVCRYRGNQGAGSCPMTPDFQIPGKLKEENGPRKREEENDEDAEEPKETADAGAEQPEGRPGNTDVPRVTTDPVQEGSGEETHKHRHVPGGAWLSKVQSFFKGQRGETQKSWDRGEVGRDGEEGLRGEQLGGGQGGQGRNQEKDTRDKSSL</sequence>
<accession>A0AAV7QZP0</accession>
<dbReference type="EMBL" id="JANPWB010000010">
    <property type="protein sequence ID" value="KAJ1146001.1"/>
    <property type="molecule type" value="Genomic_DNA"/>
</dbReference>
<proteinExistence type="predicted"/>
<name>A0AAV7QZP0_PLEWA</name>
<feature type="region of interest" description="Disordered" evidence="1">
    <location>
        <begin position="21"/>
        <end position="167"/>
    </location>
</feature>
<comment type="caution">
    <text evidence="2">The sequence shown here is derived from an EMBL/GenBank/DDBJ whole genome shotgun (WGS) entry which is preliminary data.</text>
</comment>
<protein>
    <submittedName>
        <fullName evidence="2">Uncharacterized protein</fullName>
    </submittedName>
</protein>
<feature type="compositionally biased region" description="Basic and acidic residues" evidence="1">
    <location>
        <begin position="41"/>
        <end position="53"/>
    </location>
</feature>
<dbReference type="Proteomes" id="UP001066276">
    <property type="component" value="Chromosome 6"/>
</dbReference>
<organism evidence="2 3">
    <name type="scientific">Pleurodeles waltl</name>
    <name type="common">Iberian ribbed newt</name>
    <dbReference type="NCBI Taxonomy" id="8319"/>
    <lineage>
        <taxon>Eukaryota</taxon>
        <taxon>Metazoa</taxon>
        <taxon>Chordata</taxon>
        <taxon>Craniata</taxon>
        <taxon>Vertebrata</taxon>
        <taxon>Euteleostomi</taxon>
        <taxon>Amphibia</taxon>
        <taxon>Batrachia</taxon>
        <taxon>Caudata</taxon>
        <taxon>Salamandroidea</taxon>
        <taxon>Salamandridae</taxon>
        <taxon>Pleurodelinae</taxon>
        <taxon>Pleurodeles</taxon>
    </lineage>
</organism>
<evidence type="ECO:0000313" key="2">
    <source>
        <dbReference type="EMBL" id="KAJ1146001.1"/>
    </source>
</evidence>
<dbReference type="AlphaFoldDB" id="A0AAV7QZP0"/>
<feature type="compositionally biased region" description="Basic and acidic residues" evidence="1">
    <location>
        <begin position="120"/>
        <end position="142"/>
    </location>
</feature>
<evidence type="ECO:0000313" key="3">
    <source>
        <dbReference type="Proteomes" id="UP001066276"/>
    </source>
</evidence>
<reference evidence="2" key="1">
    <citation type="journal article" date="2022" name="bioRxiv">
        <title>Sequencing and chromosome-scale assembly of the giantPleurodeles waltlgenome.</title>
        <authorList>
            <person name="Brown T."/>
            <person name="Elewa A."/>
            <person name="Iarovenko S."/>
            <person name="Subramanian E."/>
            <person name="Araus A.J."/>
            <person name="Petzold A."/>
            <person name="Susuki M."/>
            <person name="Suzuki K.-i.T."/>
            <person name="Hayashi T."/>
            <person name="Toyoda A."/>
            <person name="Oliveira C."/>
            <person name="Osipova E."/>
            <person name="Leigh N.D."/>
            <person name="Simon A."/>
            <person name="Yun M.H."/>
        </authorList>
    </citation>
    <scope>NUCLEOTIDE SEQUENCE</scope>
    <source>
        <strain evidence="2">20211129_DDA</strain>
        <tissue evidence="2">Liver</tissue>
    </source>
</reference>
<feature type="compositionally biased region" description="Gly residues" evidence="1">
    <location>
        <begin position="145"/>
        <end position="154"/>
    </location>
</feature>
<keyword evidence="3" id="KW-1185">Reference proteome</keyword>
<feature type="compositionally biased region" description="Basic and acidic residues" evidence="1">
    <location>
        <begin position="156"/>
        <end position="167"/>
    </location>
</feature>